<gene>
    <name evidence="1" type="ORF">MGAL_10B012715</name>
</gene>
<protein>
    <submittedName>
        <fullName evidence="1">Uncharacterized protein</fullName>
    </submittedName>
</protein>
<accession>A0A8B6F3I5</accession>
<keyword evidence="2" id="KW-1185">Reference proteome</keyword>
<proteinExistence type="predicted"/>
<dbReference type="AlphaFoldDB" id="A0A8B6F3I5"/>
<reference evidence="1" key="1">
    <citation type="submission" date="2018-11" db="EMBL/GenBank/DDBJ databases">
        <authorList>
            <person name="Alioto T."/>
            <person name="Alioto T."/>
        </authorList>
    </citation>
    <scope>NUCLEOTIDE SEQUENCE</scope>
</reference>
<sequence>MDISKLKSLRAGNKASVTKVFNKLEDAIVDTPLEPEEICTLLEAVEKKKKNYDYSFTVRIWIAQTPKAIMLKMLASILLLSACFVAASSNCKYQCYRLDVGTWINENRAFIWSCANPTVLTILSVNGVEERVCYARRGPFLVSRVGNTYRCIKDVAYNTKVGVALIYITPPKIYLKEPSICEVCSGRYMPRVSVAKGLNHERARQTISAPLGCNRPAFCPIKDWYNDKPCSPGLINDDGLVCKSCIRY</sequence>
<evidence type="ECO:0000313" key="2">
    <source>
        <dbReference type="Proteomes" id="UP000596742"/>
    </source>
</evidence>
<dbReference type="OrthoDB" id="6136176at2759"/>
<dbReference type="Proteomes" id="UP000596742">
    <property type="component" value="Unassembled WGS sequence"/>
</dbReference>
<name>A0A8B6F3I5_MYTGA</name>
<dbReference type="EMBL" id="UYJE01006065">
    <property type="protein sequence ID" value="VDI42694.1"/>
    <property type="molecule type" value="Genomic_DNA"/>
</dbReference>
<organism evidence="1 2">
    <name type="scientific">Mytilus galloprovincialis</name>
    <name type="common">Mediterranean mussel</name>
    <dbReference type="NCBI Taxonomy" id="29158"/>
    <lineage>
        <taxon>Eukaryota</taxon>
        <taxon>Metazoa</taxon>
        <taxon>Spiralia</taxon>
        <taxon>Lophotrochozoa</taxon>
        <taxon>Mollusca</taxon>
        <taxon>Bivalvia</taxon>
        <taxon>Autobranchia</taxon>
        <taxon>Pteriomorphia</taxon>
        <taxon>Mytilida</taxon>
        <taxon>Mytiloidea</taxon>
        <taxon>Mytilidae</taxon>
        <taxon>Mytilinae</taxon>
        <taxon>Mytilus</taxon>
    </lineage>
</organism>
<comment type="caution">
    <text evidence="1">The sequence shown here is derived from an EMBL/GenBank/DDBJ whole genome shotgun (WGS) entry which is preliminary data.</text>
</comment>
<evidence type="ECO:0000313" key="1">
    <source>
        <dbReference type="EMBL" id="VDI42694.1"/>
    </source>
</evidence>